<keyword evidence="2" id="KW-1185">Reference proteome</keyword>
<dbReference type="OrthoDB" id="699839at2"/>
<dbReference type="KEGG" id="est:DN752_02760"/>
<reference evidence="1 2" key="1">
    <citation type="submission" date="2018-06" db="EMBL/GenBank/DDBJ databases">
        <title>Echinicola strongylocentroti sp. nov., isolated from a sea urchin Strongylocentrotus intermedius.</title>
        <authorList>
            <person name="Bae S.S."/>
        </authorList>
    </citation>
    <scope>NUCLEOTIDE SEQUENCE [LARGE SCALE GENOMIC DNA]</scope>
    <source>
        <strain evidence="1 2">MEBiC08714</strain>
    </source>
</reference>
<sequence length="366" mass="43239">MGFGAYHGSAKTYEAEILLIKSLKKQGLIDYYIPETSYSQAFFFQQYLETGNEELLRELTLAFQTIVNQEGTVETFEHWKKLRLLNKTYPQNPIKVLGFDAIAEYQFPIKHILLLIDKVQNWKLKTALQTKFDNKEINFSTRNKETTELLKNFISDYEENKSVYSIQISDTISFHHILKNFKYNFDTEKGREEIIFDNYVYLKNIFTLGNKKQFFKYGFFHIEKQREENSAPFFTRIIEQNVYDRNNVITVMGYLTKSEVLWDKIYDDNGDYEAYTVEKGFGIGDYWKEYFKGIKNLKKTKLSDVTLFKLNGENSPYKKGTDLIEVKLFLKKSNRKTLKNKPTTDFIDYAVLISNSKNQIPIEEME</sequence>
<accession>A0A2Z4IE97</accession>
<dbReference type="Proteomes" id="UP000248688">
    <property type="component" value="Chromosome"/>
</dbReference>
<gene>
    <name evidence="1" type="ORF">DN752_02760</name>
</gene>
<evidence type="ECO:0000313" key="1">
    <source>
        <dbReference type="EMBL" id="AWW29149.1"/>
    </source>
</evidence>
<organism evidence="1 2">
    <name type="scientific">Echinicola strongylocentroti</name>
    <dbReference type="NCBI Taxonomy" id="1795355"/>
    <lineage>
        <taxon>Bacteria</taxon>
        <taxon>Pseudomonadati</taxon>
        <taxon>Bacteroidota</taxon>
        <taxon>Cytophagia</taxon>
        <taxon>Cytophagales</taxon>
        <taxon>Cyclobacteriaceae</taxon>
        <taxon>Echinicola</taxon>
    </lineage>
</organism>
<name>A0A2Z4IE97_9BACT</name>
<dbReference type="AlphaFoldDB" id="A0A2Z4IE97"/>
<protein>
    <submittedName>
        <fullName evidence="1">Uncharacterized protein</fullName>
    </submittedName>
</protein>
<evidence type="ECO:0000313" key="2">
    <source>
        <dbReference type="Proteomes" id="UP000248688"/>
    </source>
</evidence>
<dbReference type="EMBL" id="CP030041">
    <property type="protein sequence ID" value="AWW29149.1"/>
    <property type="molecule type" value="Genomic_DNA"/>
</dbReference>
<dbReference type="SUPFAM" id="SSF159501">
    <property type="entry name" value="EreA/ChaN-like"/>
    <property type="match status" value="1"/>
</dbReference>
<proteinExistence type="predicted"/>